<dbReference type="Pfam" id="PF07103">
    <property type="entry name" value="DUF1365"/>
    <property type="match status" value="1"/>
</dbReference>
<reference evidence="2 3" key="1">
    <citation type="submission" date="2016-08" db="EMBL/GenBank/DDBJ databases">
        <title>Evolution of the type three secretion system and type three effector repertoires in Xanthomonas.</title>
        <authorList>
            <person name="Merda D."/>
            <person name="Briand M."/>
            <person name="Bosis E."/>
            <person name="Rousseau C."/>
            <person name="Portier P."/>
            <person name="Jacques M.-A."/>
            <person name="Fischer-Le Saux M."/>
        </authorList>
    </citation>
    <scope>NUCLEOTIDE SEQUENCE [LARGE SCALE GENOMIC DNA]</scope>
    <source>
        <strain evidence="2 3">CFBP 3122</strain>
    </source>
</reference>
<comment type="caution">
    <text evidence="2">The sequence shown here is derived from an EMBL/GenBank/DDBJ whole genome shotgun (WGS) entry which is preliminary data.</text>
</comment>
<feature type="compositionally biased region" description="Acidic residues" evidence="1">
    <location>
        <begin position="244"/>
        <end position="256"/>
    </location>
</feature>
<dbReference type="InterPro" id="IPR010775">
    <property type="entry name" value="DUF1365"/>
</dbReference>
<accession>A0A2S6Z6J5</accession>
<dbReference type="Proteomes" id="UP000238270">
    <property type="component" value="Unassembled WGS sequence"/>
</dbReference>
<organism evidence="2 3">
    <name type="scientific">Xanthomonas arboricola pv. populi</name>
    <dbReference type="NCBI Taxonomy" id="487823"/>
    <lineage>
        <taxon>Bacteria</taxon>
        <taxon>Pseudomonadati</taxon>
        <taxon>Pseudomonadota</taxon>
        <taxon>Gammaproteobacteria</taxon>
        <taxon>Lysobacterales</taxon>
        <taxon>Lysobacteraceae</taxon>
        <taxon>Xanthomonas</taxon>
    </lineage>
</organism>
<dbReference type="PANTHER" id="PTHR33973">
    <property type="entry name" value="OS07G0153300 PROTEIN"/>
    <property type="match status" value="1"/>
</dbReference>
<proteinExistence type="predicted"/>
<protein>
    <submittedName>
        <fullName evidence="2">Chromosome partitioning protein ParA</fullName>
    </submittedName>
</protein>
<gene>
    <name evidence="2" type="ORF">XaplCFBP3122_06895</name>
</gene>
<name>A0A2S6Z6J5_9XANT</name>
<dbReference type="EMBL" id="MIGV01000005">
    <property type="protein sequence ID" value="PPT77174.1"/>
    <property type="molecule type" value="Genomic_DNA"/>
</dbReference>
<evidence type="ECO:0000313" key="2">
    <source>
        <dbReference type="EMBL" id="PPT77174.1"/>
    </source>
</evidence>
<feature type="region of interest" description="Disordered" evidence="1">
    <location>
        <begin position="244"/>
        <end position="263"/>
    </location>
</feature>
<evidence type="ECO:0000313" key="3">
    <source>
        <dbReference type="Proteomes" id="UP000238270"/>
    </source>
</evidence>
<dbReference type="AlphaFoldDB" id="A0A2S6Z6J5"/>
<sequence>MGLRLPRRRPAQRRGCGQRPGSRMVMQLLREASPDAVPLPPGEDSGAGSVAGAVSSAIYTGWVRHRRFAPGTLEFRYRLFLMYLDLSELDRVFAQRWLWSVGRANLAQFRRSDYLGDPDIPLDQAVRDCVQTHTGERPDGAIRLLTHLRYFGHVFNPVSFYYCFDRHEGLRWIVAEITNTPWQQRHTYVLPVAQARTHRDVHAWRFDKRFHVSPFMGMQHQYDWRFSVPDAQLRVHMEVLDALGDDTPDGSPEADADGAGSGRGARRFDATLVLQRQPLNARTLARTLLAYPLMTVQVVLAIHWQALRLWLRGNPVHDHPHPPVREPR</sequence>
<evidence type="ECO:0000256" key="1">
    <source>
        <dbReference type="SAM" id="MobiDB-lite"/>
    </source>
</evidence>
<dbReference type="PANTHER" id="PTHR33973:SF4">
    <property type="entry name" value="OS07G0153300 PROTEIN"/>
    <property type="match status" value="1"/>
</dbReference>